<evidence type="ECO:0000313" key="1">
    <source>
        <dbReference type="EMBL" id="SVB95170.1"/>
    </source>
</evidence>
<gene>
    <name evidence="1" type="ORF">METZ01_LOCUS248024</name>
</gene>
<sequence length="67" mass="7474">MDYGLVKREGVLVLTDLDVSGLKIKRIERAIDQSMKVENQLSVAGWKRPLASKNDLLATQEAWKCSG</sequence>
<organism evidence="1">
    <name type="scientific">marine metagenome</name>
    <dbReference type="NCBI Taxonomy" id="408172"/>
    <lineage>
        <taxon>unclassified sequences</taxon>
        <taxon>metagenomes</taxon>
        <taxon>ecological metagenomes</taxon>
    </lineage>
</organism>
<name>A0A382I693_9ZZZZ</name>
<dbReference type="EMBL" id="UINC01065470">
    <property type="protein sequence ID" value="SVB95170.1"/>
    <property type="molecule type" value="Genomic_DNA"/>
</dbReference>
<protein>
    <submittedName>
        <fullName evidence="1">Uncharacterized protein</fullName>
    </submittedName>
</protein>
<accession>A0A382I693</accession>
<reference evidence="1" key="1">
    <citation type="submission" date="2018-05" db="EMBL/GenBank/DDBJ databases">
        <authorList>
            <person name="Lanie J.A."/>
            <person name="Ng W.-L."/>
            <person name="Kazmierczak K.M."/>
            <person name="Andrzejewski T.M."/>
            <person name="Davidsen T.M."/>
            <person name="Wayne K.J."/>
            <person name="Tettelin H."/>
            <person name="Glass J.I."/>
            <person name="Rusch D."/>
            <person name="Podicherti R."/>
            <person name="Tsui H.-C.T."/>
            <person name="Winkler M.E."/>
        </authorList>
    </citation>
    <scope>NUCLEOTIDE SEQUENCE</scope>
</reference>
<proteinExistence type="predicted"/>
<dbReference type="AlphaFoldDB" id="A0A382I693"/>